<dbReference type="AlphaFoldDB" id="A0AAN9G9Z4"/>
<dbReference type="Proteomes" id="UP001374579">
    <property type="component" value="Unassembled WGS sequence"/>
</dbReference>
<evidence type="ECO:0000313" key="3">
    <source>
        <dbReference type="Proteomes" id="UP001374579"/>
    </source>
</evidence>
<feature type="compositionally biased region" description="Basic and acidic residues" evidence="1">
    <location>
        <begin position="159"/>
        <end position="185"/>
    </location>
</feature>
<dbReference type="EMBL" id="JBAMIC010000011">
    <property type="protein sequence ID" value="KAK7100756.1"/>
    <property type="molecule type" value="Genomic_DNA"/>
</dbReference>
<reference evidence="2 3" key="1">
    <citation type="submission" date="2024-02" db="EMBL/GenBank/DDBJ databases">
        <title>Chromosome-scale genome assembly of the rough periwinkle Littorina saxatilis.</title>
        <authorList>
            <person name="De Jode A."/>
            <person name="Faria R."/>
            <person name="Formenti G."/>
            <person name="Sims Y."/>
            <person name="Smith T.P."/>
            <person name="Tracey A."/>
            <person name="Wood J.M.D."/>
            <person name="Zagrodzka Z.B."/>
            <person name="Johannesson K."/>
            <person name="Butlin R.K."/>
            <person name="Leder E.H."/>
        </authorList>
    </citation>
    <scope>NUCLEOTIDE SEQUENCE [LARGE SCALE GENOMIC DNA]</scope>
    <source>
        <strain evidence="2">Snail1</strain>
        <tissue evidence="2">Muscle</tissue>
    </source>
</reference>
<accession>A0AAN9G9Z4</accession>
<comment type="caution">
    <text evidence="2">The sequence shown here is derived from an EMBL/GenBank/DDBJ whole genome shotgun (WGS) entry which is preliminary data.</text>
</comment>
<feature type="region of interest" description="Disordered" evidence="1">
    <location>
        <begin position="146"/>
        <end position="228"/>
    </location>
</feature>
<keyword evidence="3" id="KW-1185">Reference proteome</keyword>
<organism evidence="2 3">
    <name type="scientific">Littorina saxatilis</name>
    <dbReference type="NCBI Taxonomy" id="31220"/>
    <lineage>
        <taxon>Eukaryota</taxon>
        <taxon>Metazoa</taxon>
        <taxon>Spiralia</taxon>
        <taxon>Lophotrochozoa</taxon>
        <taxon>Mollusca</taxon>
        <taxon>Gastropoda</taxon>
        <taxon>Caenogastropoda</taxon>
        <taxon>Littorinimorpha</taxon>
        <taxon>Littorinoidea</taxon>
        <taxon>Littorinidae</taxon>
        <taxon>Littorina</taxon>
    </lineage>
</organism>
<evidence type="ECO:0000313" key="2">
    <source>
        <dbReference type="EMBL" id="KAK7100756.1"/>
    </source>
</evidence>
<sequence>MNLNLTQLAMYHYNFWPKAFLPPTASGAVRMDNSSFVPNPALMVLASTAEGREAPRLPAPPHPFGGQSLDKELSGHPPPFSNAGFVYRPGEPFPSPLYAPMPPFVRPNLDRSLGLIGSGGGAFRHLGPHEGVEPYHSAFTPAKKTKIEDASCSSTYSSDNHDQNYDKDGEGLRRSHSPSVKEERPSSISSAGGDTNSEIHSDNGDLCDRGTPDSEGRTLRSKSFYGFH</sequence>
<protein>
    <submittedName>
        <fullName evidence="2">Uncharacterized protein</fullName>
    </submittedName>
</protein>
<name>A0AAN9G9Z4_9CAEN</name>
<feature type="compositionally biased region" description="Basic and acidic residues" evidence="1">
    <location>
        <begin position="197"/>
        <end position="218"/>
    </location>
</feature>
<gene>
    <name evidence="2" type="ORF">V1264_023644</name>
</gene>
<proteinExistence type="predicted"/>
<feature type="compositionally biased region" description="Polar residues" evidence="1">
    <location>
        <begin position="186"/>
        <end position="196"/>
    </location>
</feature>
<evidence type="ECO:0000256" key="1">
    <source>
        <dbReference type="SAM" id="MobiDB-lite"/>
    </source>
</evidence>